<dbReference type="SUPFAM" id="SSF82861">
    <property type="entry name" value="Mechanosensitive channel protein MscS (YggB), transmembrane region"/>
    <property type="match status" value="1"/>
</dbReference>
<accession>A0A2S8GUT1</accession>
<dbReference type="InterPro" id="IPR023408">
    <property type="entry name" value="MscS_beta-dom_sf"/>
</dbReference>
<gene>
    <name evidence="13" type="ORF">C5Y93_00490</name>
</gene>
<name>A0A2S8GUT1_9BACT</name>
<dbReference type="PANTHER" id="PTHR30221:SF1">
    <property type="entry name" value="SMALL-CONDUCTANCE MECHANOSENSITIVE CHANNEL"/>
    <property type="match status" value="1"/>
</dbReference>
<dbReference type="Gene3D" id="1.10.287.1260">
    <property type="match status" value="1"/>
</dbReference>
<evidence type="ECO:0000259" key="11">
    <source>
        <dbReference type="Pfam" id="PF21082"/>
    </source>
</evidence>
<dbReference type="InterPro" id="IPR011066">
    <property type="entry name" value="MscS_channel_C_sf"/>
</dbReference>
<dbReference type="Pfam" id="PF21082">
    <property type="entry name" value="MS_channel_3rd"/>
    <property type="match status" value="1"/>
</dbReference>
<dbReference type="Gene3D" id="3.30.70.100">
    <property type="match status" value="1"/>
</dbReference>
<feature type="chain" id="PRO_5015528342" evidence="9">
    <location>
        <begin position="23"/>
        <end position="515"/>
    </location>
</feature>
<feature type="transmembrane region" description="Helical" evidence="8">
    <location>
        <begin position="251"/>
        <end position="272"/>
    </location>
</feature>
<feature type="domain" description="Mechanosensitive ion channel MscS" evidence="10">
    <location>
        <begin position="339"/>
        <end position="404"/>
    </location>
</feature>
<feature type="domain" description="Mechanosensitive ion channel MscS C-terminal" evidence="11">
    <location>
        <begin position="411"/>
        <end position="493"/>
    </location>
</feature>
<keyword evidence="6 8" id="KW-0472">Membrane</keyword>
<feature type="signal peptide" evidence="9">
    <location>
        <begin position="1"/>
        <end position="22"/>
    </location>
</feature>
<comment type="subcellular location">
    <subcellularLocation>
        <location evidence="1">Cell membrane</location>
        <topology evidence="1">Multi-pass membrane protein</topology>
    </subcellularLocation>
</comment>
<organism evidence="13 14">
    <name type="scientific">Blastopirellula marina</name>
    <dbReference type="NCBI Taxonomy" id="124"/>
    <lineage>
        <taxon>Bacteria</taxon>
        <taxon>Pseudomonadati</taxon>
        <taxon>Planctomycetota</taxon>
        <taxon>Planctomycetia</taxon>
        <taxon>Pirellulales</taxon>
        <taxon>Pirellulaceae</taxon>
        <taxon>Blastopirellula</taxon>
    </lineage>
</organism>
<sequence length="515" mass="56611">MNVVGRIVLLAVCLLPASGVLAQDAQPASTENAYKPVTTIDPAIPIDQLMIMVRPLTKQELEGEAKAWFELLRNKSRQIAAARLGVKKTNLAMSAKTEEAAKVSLEEAKAVKEKTEAEAKQAEKEIIDAAQKELGVDNVPKSTEGVDKPEQETPNTEENTDAPAKSSEAADASKAKESFLADVSRLQDQRTAIVDRLQVVLDSLERKGGEVEDYHKYMVAVSGIEVDTSDVAATWSAVNGWIYSKEGGYRVGWNLAKFLLILLITWGIAKIVQRTTNWLMERRLRLSRLAESLISRVIKNVVMVVGFAVALTALEIDITPIVAAIGATGLVIGLALQGTLSNFASGLMILINRPFDVGDVVTAGGVTGVIHQMNLVSTTFRTFDNQTIHVPNNEIWNNVITNITANPTRRVDLEFGIGYDDDFEKAEQIIREVVENHPLVLHDPEPQVVTHALADSSVNIVCRPWAKTSDWWPVKTDVTRAVKRRFDEEGISIPYPQQDVHFYTKTLDTVLPTDG</sequence>
<evidence type="ECO:0000313" key="13">
    <source>
        <dbReference type="EMBL" id="PQO48195.1"/>
    </source>
</evidence>
<dbReference type="Pfam" id="PF21088">
    <property type="entry name" value="MS_channel_1st"/>
    <property type="match status" value="1"/>
</dbReference>
<keyword evidence="5 8" id="KW-1133">Transmembrane helix</keyword>
<keyword evidence="9" id="KW-0732">Signal</keyword>
<dbReference type="InterPro" id="IPR011014">
    <property type="entry name" value="MscS_channel_TM-2"/>
</dbReference>
<dbReference type="Gene3D" id="2.30.30.60">
    <property type="match status" value="1"/>
</dbReference>
<dbReference type="Pfam" id="PF00924">
    <property type="entry name" value="MS_channel_2nd"/>
    <property type="match status" value="1"/>
</dbReference>
<evidence type="ECO:0000313" key="14">
    <source>
        <dbReference type="Proteomes" id="UP000237819"/>
    </source>
</evidence>
<keyword evidence="4 8" id="KW-0812">Transmembrane</keyword>
<dbReference type="OrthoDB" id="9809206at2"/>
<feature type="region of interest" description="Disordered" evidence="7">
    <location>
        <begin position="129"/>
        <end position="171"/>
    </location>
</feature>
<dbReference type="InterPro" id="IPR045275">
    <property type="entry name" value="MscS_archaea/bacteria_type"/>
</dbReference>
<dbReference type="SUPFAM" id="SSF50182">
    <property type="entry name" value="Sm-like ribonucleoproteins"/>
    <property type="match status" value="1"/>
</dbReference>
<dbReference type="RefSeq" id="WP_105333426.1">
    <property type="nucleotide sequence ID" value="NZ_PUHZ01000001.1"/>
</dbReference>
<feature type="transmembrane region" description="Helical" evidence="8">
    <location>
        <begin position="320"/>
        <end position="343"/>
    </location>
</feature>
<dbReference type="PANTHER" id="PTHR30221">
    <property type="entry name" value="SMALL-CONDUCTANCE MECHANOSENSITIVE CHANNEL"/>
    <property type="match status" value="1"/>
</dbReference>
<evidence type="ECO:0000259" key="12">
    <source>
        <dbReference type="Pfam" id="PF21088"/>
    </source>
</evidence>
<dbReference type="Proteomes" id="UP000237819">
    <property type="component" value="Unassembled WGS sequence"/>
</dbReference>
<evidence type="ECO:0000259" key="10">
    <source>
        <dbReference type="Pfam" id="PF00924"/>
    </source>
</evidence>
<feature type="compositionally biased region" description="Low complexity" evidence="7">
    <location>
        <begin position="152"/>
        <end position="170"/>
    </location>
</feature>
<evidence type="ECO:0000256" key="9">
    <source>
        <dbReference type="SAM" id="SignalP"/>
    </source>
</evidence>
<feature type="transmembrane region" description="Helical" evidence="8">
    <location>
        <begin position="293"/>
        <end position="314"/>
    </location>
</feature>
<comment type="caution">
    <text evidence="13">The sequence shown here is derived from an EMBL/GenBank/DDBJ whole genome shotgun (WGS) entry which is preliminary data.</text>
</comment>
<dbReference type="InterPro" id="IPR010920">
    <property type="entry name" value="LSM_dom_sf"/>
</dbReference>
<evidence type="ECO:0000256" key="3">
    <source>
        <dbReference type="ARBA" id="ARBA00022475"/>
    </source>
</evidence>
<proteinExistence type="inferred from homology"/>
<dbReference type="InterPro" id="IPR049142">
    <property type="entry name" value="MS_channel_1st"/>
</dbReference>
<dbReference type="AlphaFoldDB" id="A0A2S8GUT1"/>
<evidence type="ECO:0000256" key="1">
    <source>
        <dbReference type="ARBA" id="ARBA00004651"/>
    </source>
</evidence>
<evidence type="ECO:0000256" key="8">
    <source>
        <dbReference type="SAM" id="Phobius"/>
    </source>
</evidence>
<dbReference type="InterPro" id="IPR006685">
    <property type="entry name" value="MscS_channel_2nd"/>
</dbReference>
<feature type="domain" description="Mechanosensitive ion channel transmembrane helices 2/3" evidence="12">
    <location>
        <begin position="297"/>
        <end position="337"/>
    </location>
</feature>
<dbReference type="SUPFAM" id="SSF82689">
    <property type="entry name" value="Mechanosensitive channel protein MscS (YggB), C-terminal domain"/>
    <property type="match status" value="1"/>
</dbReference>
<evidence type="ECO:0000256" key="6">
    <source>
        <dbReference type="ARBA" id="ARBA00023136"/>
    </source>
</evidence>
<dbReference type="GO" id="GO:0005886">
    <property type="term" value="C:plasma membrane"/>
    <property type="evidence" value="ECO:0007669"/>
    <property type="project" value="UniProtKB-SubCell"/>
</dbReference>
<dbReference type="EMBL" id="PUHZ01000001">
    <property type="protein sequence ID" value="PQO48195.1"/>
    <property type="molecule type" value="Genomic_DNA"/>
</dbReference>
<comment type="similarity">
    <text evidence="2">Belongs to the MscS (TC 1.A.23) family.</text>
</comment>
<dbReference type="InterPro" id="IPR049278">
    <property type="entry name" value="MS_channel_C"/>
</dbReference>
<evidence type="ECO:0000256" key="5">
    <source>
        <dbReference type="ARBA" id="ARBA00022989"/>
    </source>
</evidence>
<dbReference type="GO" id="GO:0008381">
    <property type="term" value="F:mechanosensitive monoatomic ion channel activity"/>
    <property type="evidence" value="ECO:0007669"/>
    <property type="project" value="InterPro"/>
</dbReference>
<evidence type="ECO:0000256" key="7">
    <source>
        <dbReference type="SAM" id="MobiDB-lite"/>
    </source>
</evidence>
<protein>
    <submittedName>
        <fullName evidence="13">Mechanosensitive ion channel protein MscS</fullName>
    </submittedName>
</protein>
<reference evidence="13 14" key="1">
    <citation type="submission" date="2018-02" db="EMBL/GenBank/DDBJ databases">
        <title>Comparative genomes isolates from brazilian mangrove.</title>
        <authorList>
            <person name="Araujo J.E."/>
            <person name="Taketani R.G."/>
            <person name="Silva M.C.P."/>
            <person name="Loureco M.V."/>
            <person name="Andreote F.D."/>
        </authorList>
    </citation>
    <scope>NUCLEOTIDE SEQUENCE [LARGE SCALE GENOMIC DNA]</scope>
    <source>
        <strain evidence="13 14">Nap-Phe MGV</strain>
    </source>
</reference>
<evidence type="ECO:0000256" key="4">
    <source>
        <dbReference type="ARBA" id="ARBA00022692"/>
    </source>
</evidence>
<evidence type="ECO:0000256" key="2">
    <source>
        <dbReference type="ARBA" id="ARBA00008017"/>
    </source>
</evidence>
<keyword evidence="3" id="KW-1003">Cell membrane</keyword>